<accession>A0A2S5B857</accession>
<feature type="region of interest" description="Disordered" evidence="6">
    <location>
        <begin position="1141"/>
        <end position="1167"/>
    </location>
</feature>
<comment type="subcellular location">
    <subcellularLocation>
        <location evidence="1">Cytoplasm</location>
    </subcellularLocation>
</comment>
<feature type="region of interest" description="Disordered" evidence="6">
    <location>
        <begin position="1"/>
        <end position="154"/>
    </location>
</feature>
<evidence type="ECO:0000256" key="5">
    <source>
        <dbReference type="SAM" id="Coils"/>
    </source>
</evidence>
<evidence type="ECO:0000256" key="3">
    <source>
        <dbReference type="ARBA" id="ARBA00022574"/>
    </source>
</evidence>
<dbReference type="EMBL" id="PJQD01000043">
    <property type="protein sequence ID" value="POY72960.1"/>
    <property type="molecule type" value="Genomic_DNA"/>
</dbReference>
<proteinExistence type="predicted"/>
<evidence type="ECO:0000256" key="2">
    <source>
        <dbReference type="ARBA" id="ARBA00022490"/>
    </source>
</evidence>
<feature type="coiled-coil region" evidence="5">
    <location>
        <begin position="1095"/>
        <end position="1129"/>
    </location>
</feature>
<dbReference type="GO" id="GO:0031087">
    <property type="term" value="P:deadenylation-independent decapping of nuclear-transcribed mRNA"/>
    <property type="evidence" value="ECO:0007669"/>
    <property type="project" value="InterPro"/>
</dbReference>
<keyword evidence="8" id="KW-1185">Reference proteome</keyword>
<evidence type="ECO:0000256" key="4">
    <source>
        <dbReference type="ARBA" id="ARBA00022737"/>
    </source>
</evidence>
<feature type="region of interest" description="Disordered" evidence="6">
    <location>
        <begin position="862"/>
        <end position="900"/>
    </location>
</feature>
<dbReference type="InterPro" id="IPR045152">
    <property type="entry name" value="EDC4-like"/>
</dbReference>
<keyword evidence="4" id="KW-0677">Repeat</keyword>
<dbReference type="Proteomes" id="UP000237144">
    <property type="component" value="Unassembled WGS sequence"/>
</dbReference>
<reference evidence="7 8" key="1">
    <citation type="journal article" date="2018" name="Front. Microbiol.">
        <title>Prospects for Fungal Bioremediation of Acidic Radioactive Waste Sites: Characterization and Genome Sequence of Rhodotorula taiwanensis MD1149.</title>
        <authorList>
            <person name="Tkavc R."/>
            <person name="Matrosova V.Y."/>
            <person name="Grichenko O.E."/>
            <person name="Gostincar C."/>
            <person name="Volpe R.P."/>
            <person name="Klimenkova P."/>
            <person name="Gaidamakova E.K."/>
            <person name="Zhou C.E."/>
            <person name="Stewart B.J."/>
            <person name="Lyman M.G."/>
            <person name="Malfatti S.A."/>
            <person name="Rubinfeld B."/>
            <person name="Courtot M."/>
            <person name="Singh J."/>
            <person name="Dalgard C.L."/>
            <person name="Hamilton T."/>
            <person name="Frey K.G."/>
            <person name="Gunde-Cimerman N."/>
            <person name="Dugan L."/>
            <person name="Daly M.J."/>
        </authorList>
    </citation>
    <scope>NUCLEOTIDE SEQUENCE [LARGE SCALE GENOMIC DNA]</scope>
    <source>
        <strain evidence="7 8">MD1149</strain>
    </source>
</reference>
<feature type="compositionally biased region" description="Low complexity" evidence="6">
    <location>
        <begin position="11"/>
        <end position="36"/>
    </location>
</feature>
<dbReference type="GO" id="GO:0000932">
    <property type="term" value="C:P-body"/>
    <property type="evidence" value="ECO:0007669"/>
    <property type="project" value="TreeGrafter"/>
</dbReference>
<feature type="region of interest" description="Disordered" evidence="6">
    <location>
        <begin position="793"/>
        <end position="813"/>
    </location>
</feature>
<protein>
    <submittedName>
        <fullName evidence="7">Uncharacterized protein</fullName>
    </submittedName>
</protein>
<feature type="compositionally biased region" description="Polar residues" evidence="6">
    <location>
        <begin position="97"/>
        <end position="117"/>
    </location>
</feature>
<feature type="compositionally biased region" description="Low complexity" evidence="6">
    <location>
        <begin position="118"/>
        <end position="154"/>
    </location>
</feature>
<feature type="compositionally biased region" description="Low complexity" evidence="6">
    <location>
        <begin position="278"/>
        <end position="298"/>
    </location>
</feature>
<evidence type="ECO:0000313" key="8">
    <source>
        <dbReference type="Proteomes" id="UP000237144"/>
    </source>
</evidence>
<dbReference type="Gene3D" id="2.130.10.10">
    <property type="entry name" value="YVTN repeat-like/Quinoprotein amine dehydrogenase"/>
    <property type="match status" value="1"/>
</dbReference>
<name>A0A2S5B857_9BASI</name>
<keyword evidence="2" id="KW-0963">Cytoplasm</keyword>
<evidence type="ECO:0000256" key="6">
    <source>
        <dbReference type="SAM" id="MobiDB-lite"/>
    </source>
</evidence>
<feature type="compositionally biased region" description="Polar residues" evidence="6">
    <location>
        <begin position="72"/>
        <end position="89"/>
    </location>
</feature>
<dbReference type="STRING" id="741276.A0A2S5B857"/>
<dbReference type="PANTHER" id="PTHR15598:SF5">
    <property type="entry name" value="ENHANCER OF MRNA-DECAPPING PROTEIN 4"/>
    <property type="match status" value="1"/>
</dbReference>
<evidence type="ECO:0000313" key="7">
    <source>
        <dbReference type="EMBL" id="POY72960.1"/>
    </source>
</evidence>
<sequence length="1357" mass="142538">MADLLSILRGTAPAPAAPSTTRTSSSTSIPTSADPPQLARHDSSASVMSTAPPEMSSGRGQGAPNPLEQLLRTFSQPRPASSDPSNAATSAALHSDGVQQSRAQGQGPLSPTSGTRPSASDSAALLSLLKGNSSSGITSPAPARPAASPLLSPRGGNAKDLLGLLMGGSGPVTPASEAAPIAAVQQPAQESPKAQAAPQVKDVVDMLGLLGMQDAPSEPAPTDSQPAPATSGGPPLPVFTFVSPFDFLESTRSPPPAAQAPQQAEKQTGTSAGEPFLPAAASPQPQQAARTVSSAAARRPLDSAQGAASPVSVASTSDISKAPDSASGHDGNSAAFPQDFLASEYLRSVPVPAPSWAPLGVRLPRRASLPYNAPQHLTISTADPHLEALVPTAPHVTPIALFPVPVAERRSLARRRTAGIWDQGIAYGSAGTGKNRVRVIDRESGAKVLLKGKKEEKEVVELQVEGQSFGDMRRIACVGKEGRLSVWQIPNRFDDESAASQQSIRLLNLANAASPFVLTRFVPGQQTLYAVRSDRVISVYNLTNTAAKPKEIRLIGGGEIVDIAFSPDAAYAAVLTSKSIVTFQLDNSSAQKKTDLVDLLGDDAAGEADQIVFVSPANDADIDSDAQAWPIGLAVSSAFGTKISVLPIQSQSGRLSMAPTPTVQIEVTPPPPSDVEQFLFGQLEYHEKTQSLVVSHSLRGSLFTFRLAFVDGPDGEPVIRINHVLEHPTPAPILSFTLDSLPTADPNSETTDENDLPEGVRAASKIRYGALAVHPGGVHHVALIADQPRHYAETAPKHRSHDSDTSSDGEGMARRMSLEGSIHVSSEVEVTVEEIDIVEVDLGANGVVIEENGVQTVLITASSVDEPDETPTTAEGTPRYPLTAIPSVQSSPRGTAEPALGDLSNGIAAVATPIAELLREDVLPVRTPASDATRDTSDLAAADFAERSSALPRATTGASNNDLATMIAAVVQQELQKQGGSSKSFDRKLEAMEQRLASSFEVAIQLQTTAAVAAAATTVQQVLPIELGRHLAHPDLVFTLSEGVANTVAPVLERTIASRLISTVSPAIERQLSVAVDSVMDSIRQEMLDVRKEIVQEQSGSVSILEDEVANLRAEVSTMKSMLEKMERLLMASAAAAATNNAASPRLGHTPLHAAPGRQPSRQVSQPAPIAFSPPQHSTAPTAIMQTLPPIPRAVTPPARYEELFTDVMLPSHEPEFAGLAHLIMASPLARLEAIFPAAPAAPLLTMPVVLSLAYRLSQLLANKDGPVDDADKRHLLWLRKAVAACDGKQSPEIVALIPRILTNVVENLVTRGRRLMAMNDQAGAGEVRLVTQYAHVRLTLYQQAGAEGPGVETFRR</sequence>
<dbReference type="SUPFAM" id="SSF69322">
    <property type="entry name" value="Tricorn protease domain 2"/>
    <property type="match status" value="1"/>
</dbReference>
<organism evidence="7 8">
    <name type="scientific">Rhodotorula taiwanensis</name>
    <dbReference type="NCBI Taxonomy" id="741276"/>
    <lineage>
        <taxon>Eukaryota</taxon>
        <taxon>Fungi</taxon>
        <taxon>Dikarya</taxon>
        <taxon>Basidiomycota</taxon>
        <taxon>Pucciniomycotina</taxon>
        <taxon>Microbotryomycetes</taxon>
        <taxon>Sporidiobolales</taxon>
        <taxon>Sporidiobolaceae</taxon>
        <taxon>Rhodotorula</taxon>
    </lineage>
</organism>
<keyword evidence="3" id="KW-0853">WD repeat</keyword>
<gene>
    <name evidence="7" type="ORF">BMF94_3946</name>
</gene>
<evidence type="ECO:0000256" key="1">
    <source>
        <dbReference type="ARBA" id="ARBA00004496"/>
    </source>
</evidence>
<feature type="compositionally biased region" description="Basic and acidic residues" evidence="6">
    <location>
        <begin position="793"/>
        <end position="804"/>
    </location>
</feature>
<comment type="caution">
    <text evidence="7">The sequence shown here is derived from an EMBL/GenBank/DDBJ whole genome shotgun (WGS) entry which is preliminary data.</text>
</comment>
<keyword evidence="5" id="KW-0175">Coiled coil</keyword>
<feature type="region of interest" description="Disordered" evidence="6">
    <location>
        <begin position="212"/>
        <end position="334"/>
    </location>
</feature>
<dbReference type="PANTHER" id="PTHR15598">
    <property type="entry name" value="ENHANCER OF MRNA-DECAPPING PROTEIN 4"/>
    <property type="match status" value="1"/>
</dbReference>
<dbReference type="InterPro" id="IPR015943">
    <property type="entry name" value="WD40/YVTN_repeat-like_dom_sf"/>
</dbReference>
<dbReference type="OrthoDB" id="21128at2759"/>